<dbReference type="SUPFAM" id="SSF52402">
    <property type="entry name" value="Adenine nucleotide alpha hydrolases-like"/>
    <property type="match status" value="1"/>
</dbReference>
<name>A0A934K523_9BACT</name>
<proteinExistence type="inferred from homology"/>
<organism evidence="6 7">
    <name type="scientific">Candidatus Nephthysia bennettiae</name>
    <dbReference type="NCBI Taxonomy" id="3127016"/>
    <lineage>
        <taxon>Bacteria</taxon>
        <taxon>Bacillati</taxon>
        <taxon>Candidatus Dormiibacterota</taxon>
        <taxon>Candidatus Dormibacteria</taxon>
        <taxon>Candidatus Dormibacterales</taxon>
        <taxon>Candidatus Dormibacteraceae</taxon>
        <taxon>Candidatus Nephthysia</taxon>
    </lineage>
</organism>
<evidence type="ECO:0000313" key="7">
    <source>
        <dbReference type="Proteomes" id="UP000612893"/>
    </source>
</evidence>
<dbReference type="GO" id="GO:0005524">
    <property type="term" value="F:ATP binding"/>
    <property type="evidence" value="ECO:0007669"/>
    <property type="project" value="UniProtKB-KW"/>
</dbReference>
<dbReference type="PANTHER" id="PTHR46268:SF27">
    <property type="entry name" value="UNIVERSAL STRESS PROTEIN RV2623"/>
    <property type="match status" value="1"/>
</dbReference>
<evidence type="ECO:0000256" key="2">
    <source>
        <dbReference type="ARBA" id="ARBA00022741"/>
    </source>
</evidence>
<keyword evidence="2" id="KW-0547">Nucleotide-binding</keyword>
<dbReference type="InterPro" id="IPR014729">
    <property type="entry name" value="Rossmann-like_a/b/a_fold"/>
</dbReference>
<dbReference type="InterPro" id="IPR006016">
    <property type="entry name" value="UspA"/>
</dbReference>
<evidence type="ECO:0000256" key="3">
    <source>
        <dbReference type="ARBA" id="ARBA00022840"/>
    </source>
</evidence>
<dbReference type="PANTHER" id="PTHR46268">
    <property type="entry name" value="STRESS RESPONSE PROTEIN NHAX"/>
    <property type="match status" value="1"/>
</dbReference>
<gene>
    <name evidence="6" type="ORF">JF922_13040</name>
</gene>
<sequence length="145" mass="15369">MFERIVVSVDGSPDSDKAVVAARELAHAQGSEVIVVHGRDITVVGPPGPPTPVPPPQLEPESEDEAQRLVDDAVRQLQEGGVTARGVVLPLRGRLAQQIVDLAEEESAGLIVLGSRGMSRLREMVIGSVANKIIHISPIPVLLAR</sequence>
<evidence type="ECO:0000256" key="4">
    <source>
        <dbReference type="SAM" id="MobiDB-lite"/>
    </source>
</evidence>
<comment type="caution">
    <text evidence="6">The sequence shown here is derived from an EMBL/GenBank/DDBJ whole genome shotgun (WGS) entry which is preliminary data.</text>
</comment>
<dbReference type="RefSeq" id="WP_338202298.1">
    <property type="nucleotide sequence ID" value="NZ_JAEKNR010000136.1"/>
</dbReference>
<dbReference type="InterPro" id="IPR006015">
    <property type="entry name" value="Universal_stress_UspA"/>
</dbReference>
<evidence type="ECO:0000313" key="6">
    <source>
        <dbReference type="EMBL" id="MBJ7598994.1"/>
    </source>
</evidence>
<comment type="similarity">
    <text evidence="1">Belongs to the universal stress protein A family.</text>
</comment>
<reference evidence="6" key="1">
    <citation type="submission" date="2020-10" db="EMBL/GenBank/DDBJ databases">
        <title>Ca. Dormibacterota MAGs.</title>
        <authorList>
            <person name="Montgomery K."/>
        </authorList>
    </citation>
    <scope>NUCLEOTIDE SEQUENCE [LARGE SCALE GENOMIC DNA]</scope>
    <source>
        <strain evidence="6">SC8812_S17_10</strain>
    </source>
</reference>
<dbReference type="PRINTS" id="PR01438">
    <property type="entry name" value="UNVRSLSTRESS"/>
</dbReference>
<keyword evidence="7" id="KW-1185">Reference proteome</keyword>
<keyword evidence="3" id="KW-0067">ATP-binding</keyword>
<dbReference type="Gene3D" id="3.40.50.620">
    <property type="entry name" value="HUPs"/>
    <property type="match status" value="1"/>
</dbReference>
<evidence type="ECO:0000259" key="5">
    <source>
        <dbReference type="Pfam" id="PF00582"/>
    </source>
</evidence>
<dbReference type="EMBL" id="JAEKNR010000136">
    <property type="protein sequence ID" value="MBJ7598994.1"/>
    <property type="molecule type" value="Genomic_DNA"/>
</dbReference>
<accession>A0A934K523</accession>
<dbReference type="AlphaFoldDB" id="A0A934K523"/>
<dbReference type="CDD" id="cd00293">
    <property type="entry name" value="USP-like"/>
    <property type="match status" value="1"/>
</dbReference>
<dbReference type="Pfam" id="PF00582">
    <property type="entry name" value="Usp"/>
    <property type="match status" value="1"/>
</dbReference>
<dbReference type="Proteomes" id="UP000612893">
    <property type="component" value="Unassembled WGS sequence"/>
</dbReference>
<feature type="region of interest" description="Disordered" evidence="4">
    <location>
        <begin position="44"/>
        <end position="65"/>
    </location>
</feature>
<protein>
    <submittedName>
        <fullName evidence="6">Universal stress protein</fullName>
    </submittedName>
</protein>
<evidence type="ECO:0000256" key="1">
    <source>
        <dbReference type="ARBA" id="ARBA00008791"/>
    </source>
</evidence>
<feature type="domain" description="UspA" evidence="5">
    <location>
        <begin position="1"/>
        <end position="145"/>
    </location>
</feature>
<feature type="compositionally biased region" description="Pro residues" evidence="4">
    <location>
        <begin position="46"/>
        <end position="58"/>
    </location>
</feature>